<dbReference type="PANTHER" id="PTHR34039">
    <property type="entry name" value="UPF0102 PROTEIN YRAN"/>
    <property type="match status" value="1"/>
</dbReference>
<sequence>MTGAQAHHGGRVAEQQVEADYARRGYRVVARRWRGRGGEIDLILRDGARVVFVEVKRAETFAIAAERLTDRQMARIQAAAAEFVAGEPDGQDTDVAFDVALVDGSGRIDIIVNAIGV</sequence>
<dbReference type="InterPro" id="IPR003509">
    <property type="entry name" value="UPF0102_YraN-like"/>
</dbReference>
<dbReference type="InterPro" id="IPR011856">
    <property type="entry name" value="tRNA_endonuc-like_dom_sf"/>
</dbReference>
<dbReference type="InterPro" id="IPR011335">
    <property type="entry name" value="Restrct_endonuc-II-like"/>
</dbReference>
<dbReference type="HAMAP" id="MF_00048">
    <property type="entry name" value="UPF0102"/>
    <property type="match status" value="1"/>
</dbReference>
<dbReference type="Gene3D" id="3.40.1350.10">
    <property type="match status" value="1"/>
</dbReference>
<proteinExistence type="inferred from homology"/>
<comment type="similarity">
    <text evidence="1 2">Belongs to the UPF0102 family.</text>
</comment>
<dbReference type="AlphaFoldDB" id="A0A2R8B2P6"/>
<dbReference type="EMBL" id="OMOQ01000001">
    <property type="protein sequence ID" value="SPH16904.1"/>
    <property type="molecule type" value="Genomic_DNA"/>
</dbReference>
<evidence type="ECO:0000256" key="1">
    <source>
        <dbReference type="ARBA" id="ARBA00006738"/>
    </source>
</evidence>
<dbReference type="Proteomes" id="UP000244924">
    <property type="component" value="Unassembled WGS sequence"/>
</dbReference>
<dbReference type="GO" id="GO:0003676">
    <property type="term" value="F:nucleic acid binding"/>
    <property type="evidence" value="ECO:0007669"/>
    <property type="project" value="InterPro"/>
</dbReference>
<evidence type="ECO:0000313" key="3">
    <source>
        <dbReference type="EMBL" id="SPH16904.1"/>
    </source>
</evidence>
<organism evidence="3 4">
    <name type="scientific">Albidovulum aquaemixtae</name>
    <dbReference type="NCBI Taxonomy" id="1542388"/>
    <lineage>
        <taxon>Bacteria</taxon>
        <taxon>Pseudomonadati</taxon>
        <taxon>Pseudomonadota</taxon>
        <taxon>Alphaproteobacteria</taxon>
        <taxon>Rhodobacterales</taxon>
        <taxon>Paracoccaceae</taxon>
        <taxon>Albidovulum</taxon>
    </lineage>
</organism>
<dbReference type="OrthoDB" id="9812968at2"/>
<dbReference type="Pfam" id="PF02021">
    <property type="entry name" value="UPF0102"/>
    <property type="match status" value="1"/>
</dbReference>
<keyword evidence="4" id="KW-1185">Reference proteome</keyword>
<protein>
    <recommendedName>
        <fullName evidence="2">UPF0102 protein DEA8626_00418</fullName>
    </recommendedName>
</protein>
<evidence type="ECO:0000313" key="4">
    <source>
        <dbReference type="Proteomes" id="UP000244924"/>
    </source>
</evidence>
<gene>
    <name evidence="3" type="ORF">DEA8626_00418</name>
</gene>
<dbReference type="RefSeq" id="WP_108851395.1">
    <property type="nucleotide sequence ID" value="NZ_OMOQ01000001.1"/>
</dbReference>
<dbReference type="SUPFAM" id="SSF52980">
    <property type="entry name" value="Restriction endonuclease-like"/>
    <property type="match status" value="1"/>
</dbReference>
<evidence type="ECO:0000256" key="2">
    <source>
        <dbReference type="HAMAP-Rule" id="MF_00048"/>
    </source>
</evidence>
<name>A0A2R8B2P6_9RHOB</name>
<dbReference type="PANTHER" id="PTHR34039:SF1">
    <property type="entry name" value="UPF0102 PROTEIN YRAN"/>
    <property type="match status" value="1"/>
</dbReference>
<accession>A0A2R8B2P6</accession>
<reference evidence="3 4" key="1">
    <citation type="submission" date="2018-03" db="EMBL/GenBank/DDBJ databases">
        <authorList>
            <person name="Keele B.F."/>
        </authorList>
    </citation>
    <scope>NUCLEOTIDE SEQUENCE [LARGE SCALE GENOMIC DNA]</scope>
    <source>
        <strain evidence="3 4">CECT 8626</strain>
    </source>
</reference>